<organism evidence="1">
    <name type="scientific">Arundo donax</name>
    <name type="common">Giant reed</name>
    <name type="synonym">Donax arundinaceus</name>
    <dbReference type="NCBI Taxonomy" id="35708"/>
    <lineage>
        <taxon>Eukaryota</taxon>
        <taxon>Viridiplantae</taxon>
        <taxon>Streptophyta</taxon>
        <taxon>Embryophyta</taxon>
        <taxon>Tracheophyta</taxon>
        <taxon>Spermatophyta</taxon>
        <taxon>Magnoliopsida</taxon>
        <taxon>Liliopsida</taxon>
        <taxon>Poales</taxon>
        <taxon>Poaceae</taxon>
        <taxon>PACMAD clade</taxon>
        <taxon>Arundinoideae</taxon>
        <taxon>Arundineae</taxon>
        <taxon>Arundo</taxon>
    </lineage>
</organism>
<evidence type="ECO:0000313" key="1">
    <source>
        <dbReference type="EMBL" id="JAE35699.1"/>
    </source>
</evidence>
<name>A0A0A9HIQ4_ARUDO</name>
<protein>
    <submittedName>
        <fullName evidence="1">Uncharacterized protein</fullName>
    </submittedName>
</protein>
<reference evidence="1" key="1">
    <citation type="submission" date="2014-09" db="EMBL/GenBank/DDBJ databases">
        <authorList>
            <person name="Magalhaes I.L.F."/>
            <person name="Oliveira U."/>
            <person name="Santos F.R."/>
            <person name="Vidigal T.H.D.A."/>
            <person name="Brescovit A.D."/>
            <person name="Santos A.J."/>
        </authorList>
    </citation>
    <scope>NUCLEOTIDE SEQUENCE</scope>
    <source>
        <tissue evidence="1">Shoot tissue taken approximately 20 cm above the soil surface</tissue>
    </source>
</reference>
<dbReference type="EMBL" id="GBRH01162197">
    <property type="protein sequence ID" value="JAE35699.1"/>
    <property type="molecule type" value="Transcribed_RNA"/>
</dbReference>
<sequence>MIRYHELMFPRKRERQKKIYIFHSVLTLSSMF</sequence>
<accession>A0A0A9HIQ4</accession>
<proteinExistence type="predicted"/>
<reference evidence="1" key="2">
    <citation type="journal article" date="2015" name="Data Brief">
        <title>Shoot transcriptome of the giant reed, Arundo donax.</title>
        <authorList>
            <person name="Barrero R.A."/>
            <person name="Guerrero F.D."/>
            <person name="Moolhuijzen P."/>
            <person name="Goolsby J.A."/>
            <person name="Tidwell J."/>
            <person name="Bellgard S.E."/>
            <person name="Bellgard M.I."/>
        </authorList>
    </citation>
    <scope>NUCLEOTIDE SEQUENCE</scope>
    <source>
        <tissue evidence="1">Shoot tissue taken approximately 20 cm above the soil surface</tissue>
    </source>
</reference>
<dbReference type="AlphaFoldDB" id="A0A0A9HIQ4"/>